<gene>
    <name evidence="1" type="ORF">OIU80_09870</name>
</gene>
<comment type="caution">
    <text evidence="1">The sequence shown here is derived from an EMBL/GenBank/DDBJ whole genome shotgun (WGS) entry which is preliminary data.</text>
</comment>
<accession>A0A9X3C1L3</accession>
<dbReference type="EMBL" id="JAOZEV010000006">
    <property type="protein sequence ID" value="MCV9932591.1"/>
    <property type="molecule type" value="Genomic_DNA"/>
</dbReference>
<protein>
    <submittedName>
        <fullName evidence="1">Uncharacterized protein</fullName>
    </submittedName>
</protein>
<dbReference type="Proteomes" id="UP001151133">
    <property type="component" value="Unassembled WGS sequence"/>
</dbReference>
<evidence type="ECO:0000313" key="1">
    <source>
        <dbReference type="EMBL" id="MCV9932591.1"/>
    </source>
</evidence>
<evidence type="ECO:0000313" key="2">
    <source>
        <dbReference type="Proteomes" id="UP001151133"/>
    </source>
</evidence>
<dbReference type="RefSeq" id="WP_264286850.1">
    <property type="nucleotide sequence ID" value="NZ_JAOZEV010000006.1"/>
</dbReference>
<sequence length="309" mass="36209">MFSLFNKKNNKTEIPNWASFFENSEYSTFIYEIENYFRKLNIEIEISDGIILVTENELGFSNLGLSNVAQNCKQDKPKNYKNIIKDHFNSLIEANKFEIEFEKIVDNFEEVKKYIGVRLYNDEYIDYVGKEFAIGKEFEGDIYSMLVFDFPHSIANIKPEQIKKWEKSIDELFEIGLQNIKDKYPPTITKENFNVFDIWFANSDHFFTPNIVYDLENQKELTGSKGLLIGIPHRHSAIIYPIENLEVVKAINGIFPAIYNMNLEGPGSLSNKVFWYNDRVFTEIPYKMEDGKLQLFPPDNFLKLLNELT</sequence>
<dbReference type="AlphaFoldDB" id="A0A9X3C1L3"/>
<reference evidence="1" key="1">
    <citation type="submission" date="2022-10" db="EMBL/GenBank/DDBJ databases">
        <title>Two novel species of Flavobacterium.</title>
        <authorList>
            <person name="Liu Q."/>
            <person name="Xin Y.-H."/>
        </authorList>
    </citation>
    <scope>NUCLEOTIDE SEQUENCE</scope>
    <source>
        <strain evidence="1">LS1R47</strain>
    </source>
</reference>
<keyword evidence="2" id="KW-1185">Reference proteome</keyword>
<proteinExistence type="predicted"/>
<organism evidence="1 2">
    <name type="scientific">Flavobacterium frigoritolerans</name>
    <dbReference type="NCBI Taxonomy" id="2987686"/>
    <lineage>
        <taxon>Bacteria</taxon>
        <taxon>Pseudomonadati</taxon>
        <taxon>Bacteroidota</taxon>
        <taxon>Flavobacteriia</taxon>
        <taxon>Flavobacteriales</taxon>
        <taxon>Flavobacteriaceae</taxon>
        <taxon>Flavobacterium</taxon>
    </lineage>
</organism>
<name>A0A9X3C1L3_9FLAO</name>